<sequence>MRTLLGTLLGALVVATLGITLLAVAPAGASTYRGDCIETPGHLKVRQVRDGDRLGVTLRATGMPHRRWSGSAHVLYGGMQSSGGQQDQFGVSTPRGRARHTSVLDVPNGFSSSGVMLTAATGQTRPSCSIDAAFARRSASVSMYHARFQATAYRGRVHVEYAGYTCQGDSTWRAKVVVRWRDHTITSGLGRDECLNGVVTLTRALPGGRLPRSVSLVARGDDGYVWRASYALG</sequence>
<proteinExistence type="predicted"/>
<reference evidence="2" key="1">
    <citation type="journal article" date="2019" name="Int. J. Syst. Evol. Microbiol.">
        <title>The Global Catalogue of Microorganisms (GCM) 10K type strain sequencing project: providing services to taxonomists for standard genome sequencing and annotation.</title>
        <authorList>
            <consortium name="The Broad Institute Genomics Platform"/>
            <consortium name="The Broad Institute Genome Sequencing Center for Infectious Disease"/>
            <person name="Wu L."/>
            <person name="Ma J."/>
        </authorList>
    </citation>
    <scope>NUCLEOTIDE SEQUENCE [LARGE SCALE GENOMIC DNA]</scope>
    <source>
        <strain evidence="2">KACC 13778</strain>
    </source>
</reference>
<dbReference type="Proteomes" id="UP001595956">
    <property type="component" value="Unassembled WGS sequence"/>
</dbReference>
<accession>A0ABW0N415</accession>
<comment type="caution">
    <text evidence="1">The sequence shown here is derived from an EMBL/GenBank/DDBJ whole genome shotgun (WGS) entry which is preliminary data.</text>
</comment>
<protein>
    <submittedName>
        <fullName evidence="1">Uncharacterized protein</fullName>
    </submittedName>
</protein>
<dbReference type="EMBL" id="JBHSMD010000006">
    <property type="protein sequence ID" value="MFC5494961.1"/>
    <property type="molecule type" value="Genomic_DNA"/>
</dbReference>
<gene>
    <name evidence="1" type="ORF">ACFPKY_17755</name>
</gene>
<evidence type="ECO:0000313" key="1">
    <source>
        <dbReference type="EMBL" id="MFC5494961.1"/>
    </source>
</evidence>
<keyword evidence="2" id="KW-1185">Reference proteome</keyword>
<evidence type="ECO:0000313" key="2">
    <source>
        <dbReference type="Proteomes" id="UP001595956"/>
    </source>
</evidence>
<dbReference type="RefSeq" id="WP_345174605.1">
    <property type="nucleotide sequence ID" value="NZ_BAABFQ010000005.1"/>
</dbReference>
<name>A0ABW0N415_9ACTN</name>
<organism evidence="1 2">
    <name type="scientific">Nocardioides caricicola</name>
    <dbReference type="NCBI Taxonomy" id="634770"/>
    <lineage>
        <taxon>Bacteria</taxon>
        <taxon>Bacillati</taxon>
        <taxon>Actinomycetota</taxon>
        <taxon>Actinomycetes</taxon>
        <taxon>Propionibacteriales</taxon>
        <taxon>Nocardioidaceae</taxon>
        <taxon>Nocardioides</taxon>
    </lineage>
</organism>